<evidence type="ECO:0000256" key="1">
    <source>
        <dbReference type="SAM" id="MobiDB-lite"/>
    </source>
</evidence>
<sequence length="583" mass="62425">MTTWDDLTDLLDDPGDVRSPAVQAGLYDALLHAAPEQPPQGEGAQRLATALAEVDRTWLAALGEDPTRSRADIDRAVERCGDLRRAGGRSALPLRYARVELCTFFGERADALEQLRVARLFSFDDADAGATLAAARMHDDFSGVIRTTSGASKRPDADPAGTARSLAASLLPYLAQRRKVEAEDALMALGQVEAPVSLRIPLLGDQLEYLGLSGQWERGLALLRHTNLSDTRDTTAWGLLNAAVGASLVLREANRAGYGSNALGSSISWTMSWGPSLKVTGWDTVVHAYDALTAFARTVAVRFDERNGNNGVSYRVESRMAGEASGLAARSYGTVTGTAVDEHRLQHRGALLKDVNELLVLARGYGLGSVHERAMKTAETVSRSLELVTDDSQLETVVALRIAFARLLLALGASERAERESLDTGELCLSQGWIELACASLAIAAWAAGARNDTRAARTHWRRVHEQMGDWGTSRMKERLTVLTDAIGSPETSSIALVLLAEVTAADVEAEPARASGARDVCRRARAELERCKTVPSGVAERIAAVERAVTPYGRGRSGRHRGGEGTTATPGRASRVREGAGG</sequence>
<protein>
    <submittedName>
        <fullName evidence="2">Uncharacterized protein</fullName>
    </submittedName>
</protein>
<dbReference type="EMBL" id="JAPTMY010000001">
    <property type="protein sequence ID" value="MCZ0856500.1"/>
    <property type="molecule type" value="Genomic_DNA"/>
</dbReference>
<dbReference type="Proteomes" id="UP001072034">
    <property type="component" value="Unassembled WGS sequence"/>
</dbReference>
<comment type="caution">
    <text evidence="2">The sequence shown here is derived from an EMBL/GenBank/DDBJ whole genome shotgun (WGS) entry which is preliminary data.</text>
</comment>
<evidence type="ECO:0000313" key="2">
    <source>
        <dbReference type="EMBL" id="MCZ0856500.1"/>
    </source>
</evidence>
<keyword evidence="3" id="KW-1185">Reference proteome</keyword>
<name>A0ABT4I5J3_9ACTO</name>
<feature type="region of interest" description="Disordered" evidence="1">
    <location>
        <begin position="551"/>
        <end position="583"/>
    </location>
</feature>
<accession>A0ABT4I5J3</accession>
<gene>
    <name evidence="2" type="ORF">OHJ16_00350</name>
</gene>
<proteinExistence type="predicted"/>
<evidence type="ECO:0000313" key="3">
    <source>
        <dbReference type="Proteomes" id="UP001072034"/>
    </source>
</evidence>
<dbReference type="RefSeq" id="WP_268916372.1">
    <property type="nucleotide sequence ID" value="NZ_JAPTMY010000001.1"/>
</dbReference>
<reference evidence="2" key="1">
    <citation type="submission" date="2022-10" db="EMBL/GenBank/DDBJ databases">
        <title>Genome sequence of Actinomyces israelii ATCC 10048.</title>
        <authorList>
            <person name="Watt R.M."/>
            <person name="Tong W.M."/>
        </authorList>
    </citation>
    <scope>NUCLEOTIDE SEQUENCE</scope>
    <source>
        <strain evidence="2">ATCC 10048</strain>
    </source>
</reference>
<organism evidence="2 3">
    <name type="scientific">Actinomyces israelii</name>
    <dbReference type="NCBI Taxonomy" id="1659"/>
    <lineage>
        <taxon>Bacteria</taxon>
        <taxon>Bacillati</taxon>
        <taxon>Actinomycetota</taxon>
        <taxon>Actinomycetes</taxon>
        <taxon>Actinomycetales</taxon>
        <taxon>Actinomycetaceae</taxon>
        <taxon>Actinomyces</taxon>
    </lineage>
</organism>